<evidence type="ECO:0000313" key="1">
    <source>
        <dbReference type="EMBL" id="DAG00403.1"/>
    </source>
</evidence>
<proteinExistence type="predicted"/>
<accession>A0A8S5V1B1</accession>
<dbReference type="EMBL" id="BK016180">
    <property type="protein sequence ID" value="DAG00403.1"/>
    <property type="molecule type" value="Genomic_DNA"/>
</dbReference>
<sequence>MTQKVIANIYKRQVTKTYNENGIYICNFVLEYRDEKDERHLTNVFTNNFEPYIGKDVAFYLAEVEVYSIQNVKYNSSNLYLNYVKCISLVPLRSDEDIRNAKESIYRHYEKDIK</sequence>
<protein>
    <submittedName>
        <fullName evidence="1">Uncharacterized protein</fullName>
    </submittedName>
</protein>
<name>A0A8S5V1B1_9CAUD</name>
<reference evidence="1" key="1">
    <citation type="journal article" date="2021" name="Proc. Natl. Acad. Sci. U.S.A.">
        <title>A Catalog of Tens of Thousands of Viruses from Human Metagenomes Reveals Hidden Associations with Chronic Diseases.</title>
        <authorList>
            <person name="Tisza M.J."/>
            <person name="Buck C.B."/>
        </authorList>
    </citation>
    <scope>NUCLEOTIDE SEQUENCE</scope>
    <source>
        <strain evidence="1">Ct3r22</strain>
    </source>
</reference>
<organism evidence="1">
    <name type="scientific">Siphoviridae sp. ct3r22</name>
    <dbReference type="NCBI Taxonomy" id="2825325"/>
    <lineage>
        <taxon>Viruses</taxon>
        <taxon>Duplodnaviria</taxon>
        <taxon>Heunggongvirae</taxon>
        <taxon>Uroviricota</taxon>
        <taxon>Caudoviricetes</taxon>
    </lineage>
</organism>